<feature type="region of interest" description="Disordered" evidence="1">
    <location>
        <begin position="245"/>
        <end position="302"/>
    </location>
</feature>
<feature type="compositionally biased region" description="Acidic residues" evidence="1">
    <location>
        <begin position="259"/>
        <end position="302"/>
    </location>
</feature>
<organism evidence="3 4">
    <name type="scientific">Anopheles culicifacies</name>
    <dbReference type="NCBI Taxonomy" id="139723"/>
    <lineage>
        <taxon>Eukaryota</taxon>
        <taxon>Metazoa</taxon>
        <taxon>Ecdysozoa</taxon>
        <taxon>Arthropoda</taxon>
        <taxon>Hexapoda</taxon>
        <taxon>Insecta</taxon>
        <taxon>Pterygota</taxon>
        <taxon>Neoptera</taxon>
        <taxon>Endopterygota</taxon>
        <taxon>Diptera</taxon>
        <taxon>Nematocera</taxon>
        <taxon>Culicoidea</taxon>
        <taxon>Culicidae</taxon>
        <taxon>Anophelinae</taxon>
        <taxon>Anopheles</taxon>
        <taxon>culicifacies species complex</taxon>
    </lineage>
</organism>
<sequence>MSKISRVAKYPTTKLGTFLPSPMAWQVLCLIEIMKVVASVTTCLVVAFLLTNSVDAQENVLTRVAPSLLECYQNAHIFERDNRLPMTMNMLIELIRKVEDTPGFQQDIRQLAISILHRFRQDGIVRAPGVTNISGVIPFSPTEFQFTKHRVLFSRLFPGNAVNFPNTTLSIDERCALHFMLSNSIDLRVRGDENIRCAQLSQYRAARVPREVDFKDRSKLRPNYLWDNEMQEQPEMDRIREHIKKTKHKGASVARLEMDPDEDHPEEEPQEAAAEEEEPQETPEAVAEEEEETGEPMEEDETIEGIGDMDLVDIASNAISACPVENGVVYTPWGSLMAGTMLAGIAAGLQPETVQLRDLLSRSEQLRSRQLQPMVVDNRWAATLSGDLAEVSLLHVPAVENNVQLGAAGAWNRTVAPRWYFLSQREHLQMTDSEIRAGIDGLLMATNIAEWRNRANNLRLSQLLDMYYSHRGVFNDTMRSCDRRDHFTTVAPMQQLREQTTAFSTVLDKEMQMPFTIMPQSIASFSDRAAEALANYIPTALNDLTCEATAIVMNDPTVWRTASDLYIFVDAAWPHRDVYSVVSNILDSVDVGRFGTNYTILNARDANVIVNTTHFLSDFHLTYTPQLHQTLPNGLNIPNVFRRLREETNNLMASERRTNNLSGRSKIALLIVHTDRVSEGDTNFAIQHLQIFREEVPDLRFLYLAAGDPGRFNRFVRDERRDVFPLRELESGSVVDTVRVQLTPVIRRIQEEPRRIVNPRCGNDWVQENWGSNSMNQFVEPRGVNFYRLQPNYFFREGNNRRLRIQGHGFATLTVCQSRWVERPRQNTTENRDSIQCRTINTDAYDIDLSNACDGHSVIHTCPPLFVSVEGPMNPPAVIRCSEPECRFPDNARFAIVLDNMGCFSSASRTVSSLLLAAIVALALALFK</sequence>
<keyword evidence="2" id="KW-0812">Transmembrane</keyword>
<evidence type="ECO:0000313" key="3">
    <source>
        <dbReference type="EnsemblMetazoa" id="ACUA024300-PA"/>
    </source>
</evidence>
<dbReference type="VEuPathDB" id="VectorBase:ACUA024300"/>
<reference evidence="4" key="1">
    <citation type="submission" date="2013-09" db="EMBL/GenBank/DDBJ databases">
        <title>The Genome Sequence of Anopheles culicifacies species A.</title>
        <authorList>
            <consortium name="The Broad Institute Genomics Platform"/>
            <person name="Neafsey D.E."/>
            <person name="Besansky N."/>
            <person name="Howell P."/>
            <person name="Walton C."/>
            <person name="Young S.K."/>
            <person name="Zeng Q."/>
            <person name="Gargeya S."/>
            <person name="Fitzgerald M."/>
            <person name="Haas B."/>
            <person name="Abouelleil A."/>
            <person name="Allen A.W."/>
            <person name="Alvarado L."/>
            <person name="Arachchi H.M."/>
            <person name="Berlin A.M."/>
            <person name="Chapman S.B."/>
            <person name="Gainer-Dewar J."/>
            <person name="Goldberg J."/>
            <person name="Griggs A."/>
            <person name="Gujja S."/>
            <person name="Hansen M."/>
            <person name="Howarth C."/>
            <person name="Imamovic A."/>
            <person name="Ireland A."/>
            <person name="Larimer J."/>
            <person name="McCowan C."/>
            <person name="Murphy C."/>
            <person name="Pearson M."/>
            <person name="Poon T.W."/>
            <person name="Priest M."/>
            <person name="Roberts A."/>
            <person name="Saif S."/>
            <person name="Shea T."/>
            <person name="Sisk P."/>
            <person name="Sykes S."/>
            <person name="Wortman J."/>
            <person name="Nusbaum C."/>
            <person name="Birren B."/>
        </authorList>
    </citation>
    <scope>NUCLEOTIDE SEQUENCE [LARGE SCALE GENOMIC DNA]</scope>
    <source>
        <strain evidence="4">A-37</strain>
    </source>
</reference>
<dbReference type="EMBL" id="AXCM01002130">
    <property type="status" value="NOT_ANNOTATED_CDS"/>
    <property type="molecule type" value="Genomic_DNA"/>
</dbReference>
<protein>
    <submittedName>
        <fullName evidence="3">Uncharacterized protein</fullName>
    </submittedName>
</protein>
<evidence type="ECO:0000313" key="4">
    <source>
        <dbReference type="Proteomes" id="UP000075883"/>
    </source>
</evidence>
<name>A0A182MR66_9DIPT</name>
<evidence type="ECO:0000256" key="2">
    <source>
        <dbReference type="SAM" id="Phobius"/>
    </source>
</evidence>
<proteinExistence type="predicted"/>
<dbReference type="Proteomes" id="UP000075883">
    <property type="component" value="Unassembled WGS sequence"/>
</dbReference>
<keyword evidence="2" id="KW-1133">Transmembrane helix</keyword>
<keyword evidence="4" id="KW-1185">Reference proteome</keyword>
<dbReference type="STRING" id="139723.A0A182MR66"/>
<dbReference type="AlphaFoldDB" id="A0A182MR66"/>
<accession>A0A182MR66</accession>
<dbReference type="EnsemblMetazoa" id="ACUA024300-RA">
    <property type="protein sequence ID" value="ACUA024300-PA"/>
    <property type="gene ID" value="ACUA024300"/>
</dbReference>
<feature type="transmembrane region" description="Helical" evidence="2">
    <location>
        <begin position="910"/>
        <end position="927"/>
    </location>
</feature>
<reference evidence="3" key="2">
    <citation type="submission" date="2020-05" db="UniProtKB">
        <authorList>
            <consortium name="EnsemblMetazoa"/>
        </authorList>
    </citation>
    <scope>IDENTIFICATION</scope>
    <source>
        <strain evidence="3">A-37</strain>
    </source>
</reference>
<evidence type="ECO:0000256" key="1">
    <source>
        <dbReference type="SAM" id="MobiDB-lite"/>
    </source>
</evidence>
<keyword evidence="2" id="KW-0472">Membrane</keyword>